<sequence length="349" mass="38813">MTKIISPCIVDDLTYIAEQCNLLPLTHFGGCPDGSRMTRPMKGIHGRHLKKLYEGVVVPKMLYVADVWCSTLISKGQGKKINPHDTETITPIRHYTKWGPDITTQVAQSPEEAIIEDTITQEDLRVYPDGSAVDGGVGGAAEHTVYEGELVGMILAVDLLREEGGKGMLALGVDNQVAIKATGAFNSKAGHYLMDILHDDLRRLIPAHDQRKLIVRWSPGHQGIPGNEAADDRRPTTTLLIPIVPATHWPCAIDKHLHRIVKVPSPTCQHCHLPEETVHHFLIVCPSYARQRHKLQEEIDPRASQLKNLLNDQKCIKPLFRFIASTRRLEQVFGDVTPPSDDEDDDDNG</sequence>
<dbReference type="CDD" id="cd09276">
    <property type="entry name" value="Rnase_HI_RT_non_LTR"/>
    <property type="match status" value="1"/>
</dbReference>
<dbReference type="STRING" id="180088.A0A1J8PKF5"/>
<gene>
    <name evidence="1" type="ORF">AZE42_12471</name>
</gene>
<comment type="caution">
    <text evidence="1">The sequence shown here is derived from an EMBL/GenBank/DDBJ whole genome shotgun (WGS) entry which is preliminary data.</text>
</comment>
<dbReference type="Proteomes" id="UP000183567">
    <property type="component" value="Unassembled WGS sequence"/>
</dbReference>
<accession>A0A1J8PKF5</accession>
<dbReference type="OrthoDB" id="3044497at2759"/>
<reference evidence="1 2" key="1">
    <citation type="submission" date="2016-03" db="EMBL/GenBank/DDBJ databases">
        <title>Comparative genomics of the ectomycorrhizal sister species Rhizopogon vinicolor and Rhizopogon vesiculosus (Basidiomycota: Boletales) reveals a divergence of the mating type B locus.</title>
        <authorList>
            <person name="Mujic A.B."/>
            <person name="Kuo A."/>
            <person name="Tritt A."/>
            <person name="Lipzen A."/>
            <person name="Chen C."/>
            <person name="Johnson J."/>
            <person name="Sharma A."/>
            <person name="Barry K."/>
            <person name="Grigoriev I.V."/>
            <person name="Spatafora J.W."/>
        </authorList>
    </citation>
    <scope>NUCLEOTIDE SEQUENCE [LARGE SCALE GENOMIC DNA]</scope>
    <source>
        <strain evidence="1 2">AM-OR11-056</strain>
    </source>
</reference>
<dbReference type="Gene3D" id="3.30.420.10">
    <property type="entry name" value="Ribonuclease H-like superfamily/Ribonuclease H"/>
    <property type="match status" value="1"/>
</dbReference>
<protein>
    <submittedName>
        <fullName evidence="1">Uncharacterized protein</fullName>
    </submittedName>
</protein>
<name>A0A1J8PKF5_9AGAM</name>
<dbReference type="AlphaFoldDB" id="A0A1J8PKF5"/>
<organism evidence="1 2">
    <name type="scientific">Rhizopogon vesiculosus</name>
    <dbReference type="NCBI Taxonomy" id="180088"/>
    <lineage>
        <taxon>Eukaryota</taxon>
        <taxon>Fungi</taxon>
        <taxon>Dikarya</taxon>
        <taxon>Basidiomycota</taxon>
        <taxon>Agaricomycotina</taxon>
        <taxon>Agaricomycetes</taxon>
        <taxon>Agaricomycetidae</taxon>
        <taxon>Boletales</taxon>
        <taxon>Suillineae</taxon>
        <taxon>Rhizopogonaceae</taxon>
        <taxon>Rhizopogon</taxon>
    </lineage>
</organism>
<proteinExistence type="predicted"/>
<evidence type="ECO:0000313" key="1">
    <source>
        <dbReference type="EMBL" id="OJA09670.1"/>
    </source>
</evidence>
<dbReference type="GO" id="GO:0003676">
    <property type="term" value="F:nucleic acid binding"/>
    <property type="evidence" value="ECO:0007669"/>
    <property type="project" value="InterPro"/>
</dbReference>
<dbReference type="InterPro" id="IPR012337">
    <property type="entry name" value="RNaseH-like_sf"/>
</dbReference>
<evidence type="ECO:0000313" key="2">
    <source>
        <dbReference type="Proteomes" id="UP000183567"/>
    </source>
</evidence>
<dbReference type="InterPro" id="IPR036397">
    <property type="entry name" value="RNaseH_sf"/>
</dbReference>
<dbReference type="EMBL" id="LVVM01005836">
    <property type="protein sequence ID" value="OJA09670.1"/>
    <property type="molecule type" value="Genomic_DNA"/>
</dbReference>
<keyword evidence="2" id="KW-1185">Reference proteome</keyword>
<dbReference type="SUPFAM" id="SSF53098">
    <property type="entry name" value="Ribonuclease H-like"/>
    <property type="match status" value="1"/>
</dbReference>